<name>X1UF92_9ZZZZ</name>
<gene>
    <name evidence="1" type="ORF">S12H4_42939</name>
</gene>
<protein>
    <submittedName>
        <fullName evidence="1">Uncharacterized protein</fullName>
    </submittedName>
</protein>
<comment type="caution">
    <text evidence="1">The sequence shown here is derived from an EMBL/GenBank/DDBJ whole genome shotgun (WGS) entry which is preliminary data.</text>
</comment>
<accession>X1UF92</accession>
<feature type="non-terminal residue" evidence="1">
    <location>
        <position position="1"/>
    </location>
</feature>
<sequence length="32" mass="3479">CESAAIIVKRRFPAGVEVSIFSVKLIRSAFAL</sequence>
<organism evidence="1">
    <name type="scientific">marine sediment metagenome</name>
    <dbReference type="NCBI Taxonomy" id="412755"/>
    <lineage>
        <taxon>unclassified sequences</taxon>
        <taxon>metagenomes</taxon>
        <taxon>ecological metagenomes</taxon>
    </lineage>
</organism>
<evidence type="ECO:0000313" key="1">
    <source>
        <dbReference type="EMBL" id="GAJ16214.1"/>
    </source>
</evidence>
<dbReference type="EMBL" id="BARW01026314">
    <property type="protein sequence ID" value="GAJ16214.1"/>
    <property type="molecule type" value="Genomic_DNA"/>
</dbReference>
<reference evidence="1" key="1">
    <citation type="journal article" date="2014" name="Front. Microbiol.">
        <title>High frequency of phylogenetically diverse reductive dehalogenase-homologous genes in deep subseafloor sedimentary metagenomes.</title>
        <authorList>
            <person name="Kawai M."/>
            <person name="Futagami T."/>
            <person name="Toyoda A."/>
            <person name="Takaki Y."/>
            <person name="Nishi S."/>
            <person name="Hori S."/>
            <person name="Arai W."/>
            <person name="Tsubouchi T."/>
            <person name="Morono Y."/>
            <person name="Uchiyama I."/>
            <person name="Ito T."/>
            <person name="Fujiyama A."/>
            <person name="Inagaki F."/>
            <person name="Takami H."/>
        </authorList>
    </citation>
    <scope>NUCLEOTIDE SEQUENCE</scope>
    <source>
        <strain evidence="1">Expedition CK06-06</strain>
    </source>
</reference>
<dbReference type="AlphaFoldDB" id="X1UF92"/>
<proteinExistence type="predicted"/>